<feature type="transmembrane region" description="Helical" evidence="6">
    <location>
        <begin position="80"/>
        <end position="97"/>
    </location>
</feature>
<dbReference type="OrthoDB" id="9814237at2"/>
<comment type="subcellular location">
    <subcellularLocation>
        <location evidence="1">Cell membrane</location>
        <topology evidence="1">Multi-pass membrane protein</topology>
    </subcellularLocation>
</comment>
<dbReference type="PROSITE" id="PS51257">
    <property type="entry name" value="PROKAR_LIPOPROTEIN"/>
    <property type="match status" value="1"/>
</dbReference>
<accession>A0A4Q2L8I2</accession>
<evidence type="ECO:0000256" key="4">
    <source>
        <dbReference type="ARBA" id="ARBA00022989"/>
    </source>
</evidence>
<dbReference type="PROSITE" id="PS50850">
    <property type="entry name" value="MFS"/>
    <property type="match status" value="1"/>
</dbReference>
<keyword evidence="9" id="KW-1185">Reference proteome</keyword>
<feature type="transmembrane region" description="Helical" evidence="6">
    <location>
        <begin position="245"/>
        <end position="264"/>
    </location>
</feature>
<dbReference type="Pfam" id="PF07690">
    <property type="entry name" value="MFS_1"/>
    <property type="match status" value="1"/>
</dbReference>
<dbReference type="InterPro" id="IPR036259">
    <property type="entry name" value="MFS_trans_sf"/>
</dbReference>
<dbReference type="InterPro" id="IPR011701">
    <property type="entry name" value="MFS"/>
</dbReference>
<dbReference type="PANTHER" id="PTHR43124:SF3">
    <property type="entry name" value="CHLORAMPHENICOL EFFLUX PUMP RV0191"/>
    <property type="match status" value="1"/>
</dbReference>
<feature type="transmembrane region" description="Helical" evidence="6">
    <location>
        <begin position="362"/>
        <end position="382"/>
    </location>
</feature>
<dbReference type="GO" id="GO:0005886">
    <property type="term" value="C:plasma membrane"/>
    <property type="evidence" value="ECO:0007669"/>
    <property type="project" value="UniProtKB-SubCell"/>
</dbReference>
<dbReference type="AlphaFoldDB" id="A0A4Q2L8I2"/>
<evidence type="ECO:0000256" key="1">
    <source>
        <dbReference type="ARBA" id="ARBA00004651"/>
    </source>
</evidence>
<dbReference type="RefSeq" id="WP_129519100.1">
    <property type="nucleotide sequence ID" value="NZ_SDPN01000002.1"/>
</dbReference>
<evidence type="ECO:0000259" key="7">
    <source>
        <dbReference type="PROSITE" id="PS50850"/>
    </source>
</evidence>
<feature type="transmembrane region" description="Helical" evidence="6">
    <location>
        <begin position="331"/>
        <end position="356"/>
    </location>
</feature>
<keyword evidence="4 6" id="KW-1133">Transmembrane helix</keyword>
<evidence type="ECO:0000256" key="3">
    <source>
        <dbReference type="ARBA" id="ARBA00022692"/>
    </source>
</evidence>
<dbReference type="PANTHER" id="PTHR43124">
    <property type="entry name" value="PURINE EFFLUX PUMP PBUE"/>
    <property type="match status" value="1"/>
</dbReference>
<dbReference type="Gene3D" id="1.20.1250.20">
    <property type="entry name" value="MFS general substrate transporter like domains"/>
    <property type="match status" value="2"/>
</dbReference>
<evidence type="ECO:0000256" key="5">
    <source>
        <dbReference type="ARBA" id="ARBA00023136"/>
    </source>
</evidence>
<keyword evidence="2" id="KW-1003">Cell membrane</keyword>
<feature type="transmembrane region" description="Helical" evidence="6">
    <location>
        <begin position="169"/>
        <end position="189"/>
    </location>
</feature>
<organism evidence="8 9">
    <name type="scientific">Agromyces albus</name>
    <dbReference type="NCBI Taxonomy" id="205332"/>
    <lineage>
        <taxon>Bacteria</taxon>
        <taxon>Bacillati</taxon>
        <taxon>Actinomycetota</taxon>
        <taxon>Actinomycetes</taxon>
        <taxon>Micrococcales</taxon>
        <taxon>Microbacteriaceae</taxon>
        <taxon>Agromyces</taxon>
    </lineage>
</organism>
<dbReference type="CDD" id="cd17324">
    <property type="entry name" value="MFS_NepI_like"/>
    <property type="match status" value="1"/>
</dbReference>
<dbReference type="Proteomes" id="UP000293865">
    <property type="component" value="Unassembled WGS sequence"/>
</dbReference>
<evidence type="ECO:0000313" key="9">
    <source>
        <dbReference type="Proteomes" id="UP000293865"/>
    </source>
</evidence>
<feature type="transmembrane region" description="Helical" evidence="6">
    <location>
        <begin position="210"/>
        <end position="233"/>
    </location>
</feature>
<dbReference type="InterPro" id="IPR050189">
    <property type="entry name" value="MFS_Efflux_Transporters"/>
</dbReference>
<feature type="transmembrane region" description="Helical" evidence="6">
    <location>
        <begin position="12"/>
        <end position="36"/>
    </location>
</feature>
<comment type="caution">
    <text evidence="8">The sequence shown here is derived from an EMBL/GenBank/DDBJ whole genome shotgun (WGS) entry which is preliminary data.</text>
</comment>
<sequence>MTDIRRTSPRPTLVLAVLFAGAFVMGCAEMLVVGLIDLIAVDLSVSVPAAGALVTANALGLAIGGPLLTFLTTRFDRRRVLLATMVVFVLANLLPAFGSDYSIFLAARVVIGAAQGLFIAAAMVMATTIVPPERAGRAMAVVITGFASASALGLPLGTLLGQAVGWRGSFTAVVAVALALLVIAVRVLPSVPTPRESGAVGQARFAFAPRVIAVLGLAALIFVAIQSAVTYLVPFLAGVTDVSGSAVGAYLLAYGVATTVGSFVGGRFADASATRALVVGATGVTVSLVVLFSFGGSPLVVAIAVFGIGLFGMATGPSLQHRVVSLAGPGAPLAASLPASAVNAGIAGGAFAGGVAIDLSGIPAAVLTGAVVAAISIAVAWATGFLKPAAVAAPEPVAIQ</sequence>
<evidence type="ECO:0000256" key="2">
    <source>
        <dbReference type="ARBA" id="ARBA00022475"/>
    </source>
</evidence>
<name>A0A4Q2L8I2_9MICO</name>
<feature type="transmembrane region" description="Helical" evidence="6">
    <location>
        <begin position="48"/>
        <end position="68"/>
    </location>
</feature>
<feature type="transmembrane region" description="Helical" evidence="6">
    <location>
        <begin position="103"/>
        <end position="126"/>
    </location>
</feature>
<feature type="transmembrane region" description="Helical" evidence="6">
    <location>
        <begin position="138"/>
        <end position="157"/>
    </location>
</feature>
<protein>
    <submittedName>
        <fullName evidence="8">MFS transporter</fullName>
    </submittedName>
</protein>
<reference evidence="8 9" key="1">
    <citation type="submission" date="2019-01" db="EMBL/GenBank/DDBJ databases">
        <title>Agromyces.</title>
        <authorList>
            <person name="Li J."/>
        </authorList>
    </citation>
    <scope>NUCLEOTIDE SEQUENCE [LARGE SCALE GENOMIC DNA]</scope>
    <source>
        <strain evidence="8 9">DSM 15934</strain>
    </source>
</reference>
<feature type="domain" description="Major facilitator superfamily (MFS) profile" evidence="7">
    <location>
        <begin position="14"/>
        <end position="391"/>
    </location>
</feature>
<keyword evidence="5 6" id="KW-0472">Membrane</keyword>
<keyword evidence="3 6" id="KW-0812">Transmembrane</keyword>
<dbReference type="SUPFAM" id="SSF103473">
    <property type="entry name" value="MFS general substrate transporter"/>
    <property type="match status" value="1"/>
</dbReference>
<dbReference type="InterPro" id="IPR020846">
    <property type="entry name" value="MFS_dom"/>
</dbReference>
<dbReference type="EMBL" id="SDPN01000002">
    <property type="protein sequence ID" value="RXZ72913.1"/>
    <property type="molecule type" value="Genomic_DNA"/>
</dbReference>
<evidence type="ECO:0000256" key="6">
    <source>
        <dbReference type="SAM" id="Phobius"/>
    </source>
</evidence>
<proteinExistence type="predicted"/>
<dbReference type="GO" id="GO:0022857">
    <property type="term" value="F:transmembrane transporter activity"/>
    <property type="evidence" value="ECO:0007669"/>
    <property type="project" value="InterPro"/>
</dbReference>
<evidence type="ECO:0000313" key="8">
    <source>
        <dbReference type="EMBL" id="RXZ72913.1"/>
    </source>
</evidence>
<gene>
    <name evidence="8" type="ORF">ESP51_01415</name>
</gene>